<name>A0AAV7VJ18_PLEWA</name>
<evidence type="ECO:0000313" key="3">
    <source>
        <dbReference type="Proteomes" id="UP001066276"/>
    </source>
</evidence>
<feature type="compositionally biased region" description="Low complexity" evidence="1">
    <location>
        <begin position="286"/>
        <end position="301"/>
    </location>
</feature>
<feature type="compositionally biased region" description="Basic and acidic residues" evidence="1">
    <location>
        <begin position="131"/>
        <end position="145"/>
    </location>
</feature>
<evidence type="ECO:0000313" key="2">
    <source>
        <dbReference type="EMBL" id="KAJ1200205.1"/>
    </source>
</evidence>
<dbReference type="EMBL" id="JANPWB010000003">
    <property type="protein sequence ID" value="KAJ1200205.1"/>
    <property type="molecule type" value="Genomic_DNA"/>
</dbReference>
<organism evidence="2 3">
    <name type="scientific">Pleurodeles waltl</name>
    <name type="common">Iberian ribbed newt</name>
    <dbReference type="NCBI Taxonomy" id="8319"/>
    <lineage>
        <taxon>Eukaryota</taxon>
        <taxon>Metazoa</taxon>
        <taxon>Chordata</taxon>
        <taxon>Craniata</taxon>
        <taxon>Vertebrata</taxon>
        <taxon>Euteleostomi</taxon>
        <taxon>Amphibia</taxon>
        <taxon>Batrachia</taxon>
        <taxon>Caudata</taxon>
        <taxon>Salamandroidea</taxon>
        <taxon>Salamandridae</taxon>
        <taxon>Pleurodelinae</taxon>
        <taxon>Pleurodeles</taxon>
    </lineage>
</organism>
<comment type="caution">
    <text evidence="2">The sequence shown here is derived from an EMBL/GenBank/DDBJ whole genome shotgun (WGS) entry which is preliminary data.</text>
</comment>
<feature type="compositionally biased region" description="Basic and acidic residues" evidence="1">
    <location>
        <begin position="169"/>
        <end position="195"/>
    </location>
</feature>
<gene>
    <name evidence="2" type="ORF">NDU88_004031</name>
</gene>
<feature type="compositionally biased region" description="Low complexity" evidence="1">
    <location>
        <begin position="255"/>
        <end position="272"/>
    </location>
</feature>
<reference evidence="2" key="1">
    <citation type="journal article" date="2022" name="bioRxiv">
        <title>Sequencing and chromosome-scale assembly of the giantPleurodeles waltlgenome.</title>
        <authorList>
            <person name="Brown T."/>
            <person name="Elewa A."/>
            <person name="Iarovenko S."/>
            <person name="Subramanian E."/>
            <person name="Araus A.J."/>
            <person name="Petzold A."/>
            <person name="Susuki M."/>
            <person name="Suzuki K.-i.T."/>
            <person name="Hayashi T."/>
            <person name="Toyoda A."/>
            <person name="Oliveira C."/>
            <person name="Osipova E."/>
            <person name="Leigh N.D."/>
            <person name="Simon A."/>
            <person name="Yun M.H."/>
        </authorList>
    </citation>
    <scope>NUCLEOTIDE SEQUENCE</scope>
    <source>
        <strain evidence="2">20211129_DDA</strain>
        <tissue evidence="2">Liver</tissue>
    </source>
</reference>
<feature type="compositionally biased region" description="Polar residues" evidence="1">
    <location>
        <begin position="220"/>
        <end position="240"/>
    </location>
</feature>
<dbReference type="AlphaFoldDB" id="A0AAV7VJ18"/>
<keyword evidence="3" id="KW-1185">Reference proteome</keyword>
<accession>A0AAV7VJ18</accession>
<evidence type="ECO:0000256" key="1">
    <source>
        <dbReference type="SAM" id="MobiDB-lite"/>
    </source>
</evidence>
<feature type="region of interest" description="Disordered" evidence="1">
    <location>
        <begin position="109"/>
        <end position="312"/>
    </location>
</feature>
<protein>
    <submittedName>
        <fullName evidence="2">Uncharacterized protein</fullName>
    </submittedName>
</protein>
<dbReference type="Proteomes" id="UP001066276">
    <property type="component" value="Chromosome 2_1"/>
</dbReference>
<proteinExistence type="predicted"/>
<sequence length="312" mass="31876">MADTLFYVYFSAGQRPSEKGYMACHRQGRADLGGLRQAEHPLLQTVGGPETLGMEDGRGPAGDGLPMRKGCLSNPDPPDVPHTGGSLSGAGWALEGITAATRREPAIITDSVPAPAAKGKDKEAPQAVKGKSKEARRAVKGKGKEAPPALKGKEALQAVKGKESPPTAKVKDKEVPQAGKGKEQEGQEAWCRDRIMMVQPPEAAAEGLEPPPTTGIPDISTATSITVCSSASSRSPSGQLFETAGEGLEPPPTTASPATSITACSSASSSSPIGQPSEAAGDGQEPSPTTDIPDTSPATATIEQLSPPVASV</sequence>